<dbReference type="Proteomes" id="UP001244011">
    <property type="component" value="Unassembled WGS sequence"/>
</dbReference>
<protein>
    <submittedName>
        <fullName evidence="2">Uncharacterized protein</fullName>
    </submittedName>
</protein>
<proteinExistence type="predicted"/>
<dbReference type="EMBL" id="MU839034">
    <property type="protein sequence ID" value="KAK1762694.1"/>
    <property type="molecule type" value="Genomic_DNA"/>
</dbReference>
<comment type="caution">
    <text evidence="2">The sequence shown here is derived from an EMBL/GenBank/DDBJ whole genome shotgun (WGS) entry which is preliminary data.</text>
</comment>
<keyword evidence="3" id="KW-1185">Reference proteome</keyword>
<feature type="compositionally biased region" description="Basic and acidic residues" evidence="1">
    <location>
        <begin position="46"/>
        <end position="60"/>
    </location>
</feature>
<dbReference type="GeneID" id="85316082"/>
<accession>A0AAJ0BT90</accession>
<evidence type="ECO:0000256" key="1">
    <source>
        <dbReference type="SAM" id="MobiDB-lite"/>
    </source>
</evidence>
<name>A0AAJ0BT90_9PEZI</name>
<evidence type="ECO:0000313" key="2">
    <source>
        <dbReference type="EMBL" id="KAK1762694.1"/>
    </source>
</evidence>
<gene>
    <name evidence="2" type="ORF">QBC33DRAFT_623449</name>
</gene>
<feature type="region of interest" description="Disordered" evidence="1">
    <location>
        <begin position="40"/>
        <end position="66"/>
    </location>
</feature>
<dbReference type="InterPro" id="IPR022190">
    <property type="entry name" value="DUF3716"/>
</dbReference>
<dbReference type="AlphaFoldDB" id="A0AAJ0BT90"/>
<feature type="compositionally biased region" description="Basic and acidic residues" evidence="1">
    <location>
        <begin position="173"/>
        <end position="182"/>
    </location>
</feature>
<organism evidence="2 3">
    <name type="scientific">Phialemonium atrogriseum</name>
    <dbReference type="NCBI Taxonomy" id="1093897"/>
    <lineage>
        <taxon>Eukaryota</taxon>
        <taxon>Fungi</taxon>
        <taxon>Dikarya</taxon>
        <taxon>Ascomycota</taxon>
        <taxon>Pezizomycotina</taxon>
        <taxon>Sordariomycetes</taxon>
        <taxon>Sordariomycetidae</taxon>
        <taxon>Cephalothecales</taxon>
        <taxon>Cephalothecaceae</taxon>
        <taxon>Phialemonium</taxon>
    </lineage>
</organism>
<reference evidence="2" key="1">
    <citation type="submission" date="2023-06" db="EMBL/GenBank/DDBJ databases">
        <title>Genome-scale phylogeny and comparative genomics of the fungal order Sordariales.</title>
        <authorList>
            <consortium name="Lawrence Berkeley National Laboratory"/>
            <person name="Hensen N."/>
            <person name="Bonometti L."/>
            <person name="Westerberg I."/>
            <person name="Brannstrom I.O."/>
            <person name="Guillou S."/>
            <person name="Cros-Aarteil S."/>
            <person name="Calhoun S."/>
            <person name="Haridas S."/>
            <person name="Kuo A."/>
            <person name="Mondo S."/>
            <person name="Pangilinan J."/>
            <person name="Riley R."/>
            <person name="Labutti K."/>
            <person name="Andreopoulos B."/>
            <person name="Lipzen A."/>
            <person name="Chen C."/>
            <person name="Yanf M."/>
            <person name="Daum C."/>
            <person name="Ng V."/>
            <person name="Clum A."/>
            <person name="Steindorff A."/>
            <person name="Ohm R."/>
            <person name="Martin F."/>
            <person name="Silar P."/>
            <person name="Natvig D."/>
            <person name="Lalanne C."/>
            <person name="Gautier V."/>
            <person name="Ament-Velasquez S.L."/>
            <person name="Kruys A."/>
            <person name="Hutchinson M.I."/>
            <person name="Powell A.J."/>
            <person name="Barry K."/>
            <person name="Miller A.N."/>
            <person name="Grigoriev I.V."/>
            <person name="Debuchy R."/>
            <person name="Gladieux P."/>
            <person name="Thoren M.H."/>
            <person name="Johannesson H."/>
        </authorList>
    </citation>
    <scope>NUCLEOTIDE SEQUENCE</scope>
    <source>
        <strain evidence="2">8032-3</strain>
    </source>
</reference>
<feature type="region of interest" description="Disordered" evidence="1">
    <location>
        <begin position="171"/>
        <end position="195"/>
    </location>
</feature>
<sequence>MANEMQTRMMLREAAKHDQILKNSLPISIPLPGHHSSCTLPAGRAVRLDPESRTSPDGGKRSSLAECKLLSSPPEMTKTAITHHLRNAETKRMWPQGTTQDVPDTALPHVAEAIMVFERGDEHDERGACNRCRRGEGTSKECVTISDVPWACSNCIYDRCSEACELSCRRPSVAKEDERGEGGEDEEVGDDEGNVDFWGKTDEIADRHFVLSLVKQLRQRAGYGEEESPVERARQIERAALRVSQLARVFSEEMQRSDGSLVVPSVVNRMLS</sequence>
<dbReference type="RefSeq" id="XP_060278907.1">
    <property type="nucleotide sequence ID" value="XM_060432895.1"/>
</dbReference>
<evidence type="ECO:0000313" key="3">
    <source>
        <dbReference type="Proteomes" id="UP001244011"/>
    </source>
</evidence>
<feature type="compositionally biased region" description="Acidic residues" evidence="1">
    <location>
        <begin position="183"/>
        <end position="194"/>
    </location>
</feature>
<dbReference type="Pfam" id="PF12511">
    <property type="entry name" value="DUF3716"/>
    <property type="match status" value="1"/>
</dbReference>